<sequence length="374" mass="42910">MKEPQFRYRNTSGLVIDIHYDKPAKKINRAFNSVIASTALISLITTAGQSLLLLSVKVLFWSFLKQLFIYFINKNTKMTIAVQDDTLSVFTTPFSSFFSNENIDIKDIENFSIIDHNINGNKIYDLMYTNKNHKSAVLLSSYDNINATGKNFSLKALQEIKKELDISTAIKNENPQIAAASKGKVKSKNILPNFSQLPLHMRDFNQDTLSQSIYQLQEGDSFDYNTISFKVSETVQYEEESGISYRSISGDANGHKTILFVANDELNELFMIKEIDKEAIDYRVLYKVNYLSKTLHLSRLRNVTKFEVISNEIHSEIMRLMFYFDEETNDVLILETKYGEVVKGYIGVVKKHKVIQNIISKKEKVIQPNRGIQV</sequence>
<dbReference type="EMBL" id="JABANE010000125">
    <property type="protein sequence ID" value="NME71979.1"/>
    <property type="molecule type" value="Genomic_DNA"/>
</dbReference>
<name>A0A7X9S0H6_9BACT</name>
<dbReference type="AlphaFoldDB" id="A0A7X9S0H6"/>
<evidence type="ECO:0000256" key="1">
    <source>
        <dbReference type="SAM" id="Phobius"/>
    </source>
</evidence>
<keyword evidence="1" id="KW-0472">Membrane</keyword>
<evidence type="ECO:0000313" key="3">
    <source>
        <dbReference type="Proteomes" id="UP000576082"/>
    </source>
</evidence>
<comment type="caution">
    <text evidence="2">The sequence shown here is derived from an EMBL/GenBank/DDBJ whole genome shotgun (WGS) entry which is preliminary data.</text>
</comment>
<accession>A0A7X9S0H6</accession>
<evidence type="ECO:0000313" key="2">
    <source>
        <dbReference type="EMBL" id="NME71979.1"/>
    </source>
</evidence>
<protein>
    <submittedName>
        <fullName evidence="2">Uncharacterized protein</fullName>
    </submittedName>
</protein>
<keyword evidence="1" id="KW-0812">Transmembrane</keyword>
<reference evidence="2 3" key="1">
    <citation type="submission" date="2020-04" db="EMBL/GenBank/DDBJ databases">
        <title>Flammeovirga sp. SR4, a novel species isolated from seawater.</title>
        <authorList>
            <person name="Wang X."/>
        </authorList>
    </citation>
    <scope>NUCLEOTIDE SEQUENCE [LARGE SCALE GENOMIC DNA]</scope>
    <source>
        <strain evidence="2 3">ATCC 23126</strain>
    </source>
</reference>
<keyword evidence="1" id="KW-1133">Transmembrane helix</keyword>
<keyword evidence="3" id="KW-1185">Reference proteome</keyword>
<organism evidence="2 3">
    <name type="scientific">Flammeovirga aprica JL-4</name>
    <dbReference type="NCBI Taxonomy" id="694437"/>
    <lineage>
        <taxon>Bacteria</taxon>
        <taxon>Pseudomonadati</taxon>
        <taxon>Bacteroidota</taxon>
        <taxon>Cytophagia</taxon>
        <taxon>Cytophagales</taxon>
        <taxon>Flammeovirgaceae</taxon>
        <taxon>Flammeovirga</taxon>
    </lineage>
</organism>
<feature type="transmembrane region" description="Helical" evidence="1">
    <location>
        <begin position="30"/>
        <end position="48"/>
    </location>
</feature>
<gene>
    <name evidence="2" type="ORF">HHU12_28700</name>
</gene>
<dbReference type="Proteomes" id="UP000576082">
    <property type="component" value="Unassembled WGS sequence"/>
</dbReference>
<proteinExistence type="predicted"/>